<dbReference type="InterPro" id="IPR047640">
    <property type="entry name" value="RpiR-like"/>
</dbReference>
<protein>
    <submittedName>
        <fullName evidence="1">MurR/RpiR family transcriptional regulator</fullName>
    </submittedName>
</protein>
<proteinExistence type="predicted"/>
<comment type="caution">
    <text evidence="1">The sequence shown here is derived from an EMBL/GenBank/DDBJ whole genome shotgun (WGS) entry which is preliminary data.</text>
</comment>
<accession>A0ABW5TJI7</accession>
<evidence type="ECO:0000313" key="1">
    <source>
        <dbReference type="EMBL" id="MFD2729357.1"/>
    </source>
</evidence>
<keyword evidence="2" id="KW-1185">Reference proteome</keyword>
<dbReference type="SUPFAM" id="SSF46689">
    <property type="entry name" value="Homeodomain-like"/>
    <property type="match status" value="1"/>
</dbReference>
<evidence type="ECO:0000313" key="2">
    <source>
        <dbReference type="Proteomes" id="UP001597427"/>
    </source>
</evidence>
<reference evidence="2" key="1">
    <citation type="journal article" date="2019" name="Int. J. Syst. Evol. Microbiol.">
        <title>The Global Catalogue of Microorganisms (GCM) 10K type strain sequencing project: providing services to taxonomists for standard genome sequencing and annotation.</title>
        <authorList>
            <consortium name="The Broad Institute Genomics Platform"/>
            <consortium name="The Broad Institute Genome Sequencing Center for Infectious Disease"/>
            <person name="Wu L."/>
            <person name="Ma J."/>
        </authorList>
    </citation>
    <scope>NUCLEOTIDE SEQUENCE [LARGE SCALE GENOMIC DNA]</scope>
    <source>
        <strain evidence="2">TISTR 932</strain>
    </source>
</reference>
<dbReference type="InterPro" id="IPR046348">
    <property type="entry name" value="SIS_dom_sf"/>
</dbReference>
<dbReference type="EMBL" id="JBHUMO010000044">
    <property type="protein sequence ID" value="MFD2729357.1"/>
    <property type="molecule type" value="Genomic_DNA"/>
</dbReference>
<dbReference type="InterPro" id="IPR009057">
    <property type="entry name" value="Homeodomain-like_sf"/>
</dbReference>
<dbReference type="PANTHER" id="PTHR30514:SF1">
    <property type="entry name" value="HTH-TYPE TRANSCRIPTIONAL REGULATOR HEXR-RELATED"/>
    <property type="match status" value="1"/>
</dbReference>
<dbReference type="PANTHER" id="PTHR30514">
    <property type="entry name" value="GLUCOKINASE"/>
    <property type="match status" value="1"/>
</dbReference>
<gene>
    <name evidence="1" type="ORF">ACFSR0_07955</name>
</gene>
<dbReference type="SUPFAM" id="SSF53697">
    <property type="entry name" value="SIS domain"/>
    <property type="match status" value="1"/>
</dbReference>
<dbReference type="Gene3D" id="3.40.50.10490">
    <property type="entry name" value="Glucose-6-phosphate isomerase like protein, domain 1"/>
    <property type="match status" value="1"/>
</dbReference>
<name>A0ABW5TJI7_9ENTE</name>
<organism evidence="1 2">
    <name type="scientific">Enterococcus camelliae</name>
    <dbReference type="NCBI Taxonomy" id="453959"/>
    <lineage>
        <taxon>Bacteria</taxon>
        <taxon>Bacillati</taxon>
        <taxon>Bacillota</taxon>
        <taxon>Bacilli</taxon>
        <taxon>Lactobacillales</taxon>
        <taxon>Enterococcaceae</taxon>
        <taxon>Enterococcus</taxon>
    </lineage>
</organism>
<dbReference type="Proteomes" id="UP001597427">
    <property type="component" value="Unassembled WGS sequence"/>
</dbReference>
<dbReference type="InterPro" id="IPR036388">
    <property type="entry name" value="WH-like_DNA-bd_sf"/>
</dbReference>
<dbReference type="RefSeq" id="WP_379981620.1">
    <property type="nucleotide sequence ID" value="NZ_JBHUMO010000044.1"/>
</dbReference>
<sequence length="266" mass="30876">MDPISKLLQYFNEEAAESTYYSLVLFTLQNIKQLSTLSIVEFSEKTFVSKPTITRFIHFMGFENYKSFKLYFQTLSTSSRNSFLRLTAHEAEQIVQQPSEYFSDYAQQVIRSIEDATKTVRSEEVDQIIHSVLAANRVSFVGFSDARHIARDIQLGCLSAGKLVTVPKTTAKFSDIQNTYSSDDLIVILSNYGNFFHVYYEFYQKLIKNHVPVILITQNYSSMDSFDFKQTLYLCSQRHLSVGNYPMRLFSDYFVRRLIFLANHDC</sequence>
<dbReference type="Gene3D" id="1.10.10.10">
    <property type="entry name" value="Winged helix-like DNA-binding domain superfamily/Winged helix DNA-binding domain"/>
    <property type="match status" value="1"/>
</dbReference>